<feature type="transmembrane region" description="Helical" evidence="2">
    <location>
        <begin position="25"/>
        <end position="46"/>
    </location>
</feature>
<feature type="compositionally biased region" description="Basic and acidic residues" evidence="1">
    <location>
        <begin position="155"/>
        <end position="165"/>
    </location>
</feature>
<name>A0A5N5QFK2_9AGAM</name>
<sequence length="227" mass="24740">MSGNARLYKIPLCTSGNLPTHKVAWVHYLAAVVFDTVAMGIATFFLYNPTRTTIGSLAKAMLEEGLLYFVFLTIANVVNLVMFFTADISAQSCAAVFGQAVTMIMSQRIILNLQEWTTGTEPSQAPSRSRSAPDFPMHVLGGGAGTRSHTTSVPKVHDTWSEHGQGKPTGPGWENSQHGRHARRTTSRVFNLGSENATGVRVVVEREVRYDHDAVSESEKSVSDGKK</sequence>
<keyword evidence="2" id="KW-0812">Transmembrane</keyword>
<reference evidence="3 4" key="1">
    <citation type="journal article" date="2019" name="Fungal Biol. Biotechnol.">
        <title>Draft genome sequence of fastidious pathogen Ceratobasidium theobromae, which causes vascular-streak dieback in Theobroma cacao.</title>
        <authorList>
            <person name="Ali S.S."/>
            <person name="Asman A."/>
            <person name="Shao J."/>
            <person name="Firmansyah A.P."/>
            <person name="Susilo A.W."/>
            <person name="Rosmana A."/>
            <person name="McMahon P."/>
            <person name="Junaid M."/>
            <person name="Guest D."/>
            <person name="Kheng T.Y."/>
            <person name="Meinhardt L.W."/>
            <person name="Bailey B.A."/>
        </authorList>
    </citation>
    <scope>NUCLEOTIDE SEQUENCE [LARGE SCALE GENOMIC DNA]</scope>
    <source>
        <strain evidence="3 4">CT2</strain>
    </source>
</reference>
<accession>A0A5N5QFK2</accession>
<keyword evidence="4" id="KW-1185">Reference proteome</keyword>
<evidence type="ECO:0000313" key="3">
    <source>
        <dbReference type="EMBL" id="KAB5590087.1"/>
    </source>
</evidence>
<feature type="region of interest" description="Disordered" evidence="1">
    <location>
        <begin position="120"/>
        <end position="192"/>
    </location>
</feature>
<feature type="transmembrane region" description="Helical" evidence="2">
    <location>
        <begin position="66"/>
        <end position="86"/>
    </location>
</feature>
<evidence type="ECO:0008006" key="5">
    <source>
        <dbReference type="Google" id="ProtNLM"/>
    </source>
</evidence>
<evidence type="ECO:0000256" key="2">
    <source>
        <dbReference type="SAM" id="Phobius"/>
    </source>
</evidence>
<feature type="compositionally biased region" description="Low complexity" evidence="1">
    <location>
        <begin position="122"/>
        <end position="133"/>
    </location>
</feature>
<keyword evidence="2" id="KW-1133">Transmembrane helix</keyword>
<keyword evidence="2" id="KW-0472">Membrane</keyword>
<evidence type="ECO:0000313" key="4">
    <source>
        <dbReference type="Proteomes" id="UP000383932"/>
    </source>
</evidence>
<protein>
    <recommendedName>
        <fullName evidence="5">Transmembrane protein</fullName>
    </recommendedName>
</protein>
<dbReference type="Proteomes" id="UP000383932">
    <property type="component" value="Unassembled WGS sequence"/>
</dbReference>
<organism evidence="3 4">
    <name type="scientific">Ceratobasidium theobromae</name>
    <dbReference type="NCBI Taxonomy" id="1582974"/>
    <lineage>
        <taxon>Eukaryota</taxon>
        <taxon>Fungi</taxon>
        <taxon>Dikarya</taxon>
        <taxon>Basidiomycota</taxon>
        <taxon>Agaricomycotina</taxon>
        <taxon>Agaricomycetes</taxon>
        <taxon>Cantharellales</taxon>
        <taxon>Ceratobasidiaceae</taxon>
        <taxon>Ceratobasidium</taxon>
    </lineage>
</organism>
<comment type="caution">
    <text evidence="3">The sequence shown here is derived from an EMBL/GenBank/DDBJ whole genome shotgun (WGS) entry which is preliminary data.</text>
</comment>
<dbReference type="EMBL" id="SSOP01000199">
    <property type="protein sequence ID" value="KAB5590087.1"/>
    <property type="molecule type" value="Genomic_DNA"/>
</dbReference>
<gene>
    <name evidence="3" type="ORF">CTheo_6477</name>
</gene>
<proteinExistence type="predicted"/>
<dbReference type="AlphaFoldDB" id="A0A5N5QFK2"/>
<evidence type="ECO:0000256" key="1">
    <source>
        <dbReference type="SAM" id="MobiDB-lite"/>
    </source>
</evidence>
<dbReference type="OrthoDB" id="3346251at2759"/>